<evidence type="ECO:0000313" key="7">
    <source>
        <dbReference type="RefSeq" id="XP_014488212.1"/>
    </source>
</evidence>
<gene>
    <name evidence="7" type="primary">LOC106751704</name>
</gene>
<evidence type="ECO:0000259" key="5">
    <source>
        <dbReference type="Pfam" id="PF08167"/>
    </source>
</evidence>
<dbReference type="InterPro" id="IPR012583">
    <property type="entry name" value="RIX1_N"/>
</dbReference>
<dbReference type="AlphaFoldDB" id="A0A6P3YEJ3"/>
<protein>
    <submittedName>
        <fullName evidence="7">Proline-, glutamic acid- and leucine-rich protein 1-like isoform X1</fullName>
    </submittedName>
</protein>
<dbReference type="InterPro" id="IPR016024">
    <property type="entry name" value="ARM-type_fold"/>
</dbReference>
<feature type="domain" description="Pre-rRNA-processing protein RIX1 N-terminal" evidence="5">
    <location>
        <begin position="48"/>
        <end position="188"/>
    </location>
</feature>
<evidence type="ECO:0000256" key="4">
    <source>
        <dbReference type="SAM" id="MobiDB-lite"/>
    </source>
</evidence>
<dbReference type="GO" id="GO:0005634">
    <property type="term" value="C:nucleus"/>
    <property type="evidence" value="ECO:0007669"/>
    <property type="project" value="UniProtKB-SubCell"/>
</dbReference>
<feature type="region of interest" description="Disordered" evidence="4">
    <location>
        <begin position="666"/>
        <end position="694"/>
    </location>
</feature>
<dbReference type="Proteomes" id="UP000515204">
    <property type="component" value="Unplaced"/>
</dbReference>
<dbReference type="GO" id="GO:0006364">
    <property type="term" value="P:rRNA processing"/>
    <property type="evidence" value="ECO:0007669"/>
    <property type="project" value="TreeGrafter"/>
</dbReference>
<evidence type="ECO:0000313" key="6">
    <source>
        <dbReference type="Proteomes" id="UP000515204"/>
    </source>
</evidence>
<dbReference type="PANTHER" id="PTHR34105:SF1">
    <property type="entry name" value="PROLINE-, GLUTAMIC ACID- AND LEUCINE-RICH PROTEIN 1"/>
    <property type="match status" value="1"/>
</dbReference>
<dbReference type="KEGG" id="dqu:106751704"/>
<organism evidence="6 7">
    <name type="scientific">Dinoponera quadriceps</name>
    <name type="common">South American ant</name>
    <dbReference type="NCBI Taxonomy" id="609295"/>
    <lineage>
        <taxon>Eukaryota</taxon>
        <taxon>Metazoa</taxon>
        <taxon>Ecdysozoa</taxon>
        <taxon>Arthropoda</taxon>
        <taxon>Hexapoda</taxon>
        <taxon>Insecta</taxon>
        <taxon>Pterygota</taxon>
        <taxon>Neoptera</taxon>
        <taxon>Endopterygota</taxon>
        <taxon>Hymenoptera</taxon>
        <taxon>Apocrita</taxon>
        <taxon>Aculeata</taxon>
        <taxon>Formicoidea</taxon>
        <taxon>Formicidae</taxon>
        <taxon>Ponerinae</taxon>
        <taxon>Ponerini</taxon>
        <taxon>Dinoponera</taxon>
    </lineage>
</organism>
<evidence type="ECO:0000256" key="2">
    <source>
        <dbReference type="ARBA" id="ARBA00010511"/>
    </source>
</evidence>
<dbReference type="SUPFAM" id="SSF48371">
    <property type="entry name" value="ARM repeat"/>
    <property type="match status" value="1"/>
</dbReference>
<dbReference type="OrthoDB" id="20900at2759"/>
<keyword evidence="6" id="KW-1185">Reference proteome</keyword>
<sequence length="815" mass="93587">MASIIKLLDTNDQNSKEFELIVYDLFVNNSDVPFNNREVDVVQSTIVSSINSRINLVNTRYSGLVMLDIILPRCSESILTKYTPLWMTKATELLEDTHSTAKEVTLACKILSFLLEYCKEIPELHKPVSIQNIRRLILVVNSLLRNKKYSTMYYLVAVMLYHYPEVCEQSQELMKKIILQQIDSTQKNLINASAKCYVLLSKATERSFQPPPTKSMYTRLTYNQALLCNSLHAIMDELFSELTELKSWDIWDQLDLPTISEENVIKYYNDQKQRFLNLCIYLSSMLCGCDAKNSVVPFDILEILCRGLAVTPLNLKDKTSVKRQMLYIILPKLHIGLLTVLNTFINGFAQELIPFGKIILNLLQQTLRWTSTVLENHITFSNSKSFKNIRLSTYKCLLSWLINTGSLSGVETIANEYMAFIMKDITPERDCMLLTVQKPQHWSKRVMKRFKDSQYENNSILNNGKAIIKNGSLDADLCKEALVVLQNILHSGSVQLKQAFYKNMQNTVISLLYNFYLANSGRSFYKEHNKCRLELFKVLRALQMNPHTLLRSPIQYYLKISHRASYDVDLSVAQEARLALAELEKIIHPTAPTLQLLRQNEYNNEFLSEDQVEEPATATIATTSIATAINTDKKSRIERKFLQEADISPPACKRQKITMPECTTMWDKNSTESFGRNDKEANSNESQTNKNFQENVRNVSQETEQVHYNKEQGLSNSDELTNVKEAETRVECESITRIITDQKQDEQPKDSSSADKTNKMSKDSPSIIEEVQDEVAEEKEKESDIDDPEMLNLFVDIPVLSRDTITPQRHVQSDD</sequence>
<comment type="subcellular location">
    <subcellularLocation>
        <location evidence="1">Nucleus</location>
    </subcellularLocation>
</comment>
<feature type="compositionally biased region" description="Basic and acidic residues" evidence="4">
    <location>
        <begin position="721"/>
        <end position="762"/>
    </location>
</feature>
<dbReference type="GeneID" id="106751704"/>
<feature type="region of interest" description="Disordered" evidence="4">
    <location>
        <begin position="707"/>
        <end position="790"/>
    </location>
</feature>
<proteinExistence type="inferred from homology"/>
<feature type="compositionally biased region" description="Acidic residues" evidence="4">
    <location>
        <begin position="770"/>
        <end position="789"/>
    </location>
</feature>
<reference evidence="7" key="1">
    <citation type="submission" date="2025-08" db="UniProtKB">
        <authorList>
            <consortium name="RefSeq"/>
        </authorList>
    </citation>
    <scope>IDENTIFICATION</scope>
</reference>
<keyword evidence="3" id="KW-0539">Nucleus</keyword>
<dbReference type="PANTHER" id="PTHR34105">
    <property type="entry name" value="PROLINE-, GLUTAMIC ACID- AND LEUCINE-RICH PROTEIN 1"/>
    <property type="match status" value="1"/>
</dbReference>
<dbReference type="RefSeq" id="XP_014488212.1">
    <property type="nucleotide sequence ID" value="XM_014632726.1"/>
</dbReference>
<comment type="similarity">
    <text evidence="2">Belongs to the RIX1/PELP1 family.</text>
</comment>
<accession>A0A6P3YEJ3</accession>
<feature type="compositionally biased region" description="Polar residues" evidence="4">
    <location>
        <begin position="683"/>
        <end position="694"/>
    </location>
</feature>
<evidence type="ECO:0000256" key="1">
    <source>
        <dbReference type="ARBA" id="ARBA00004123"/>
    </source>
</evidence>
<evidence type="ECO:0000256" key="3">
    <source>
        <dbReference type="ARBA" id="ARBA00023242"/>
    </source>
</evidence>
<dbReference type="Pfam" id="PF08167">
    <property type="entry name" value="RIX1"/>
    <property type="match status" value="1"/>
</dbReference>
<name>A0A6P3YEJ3_DINQU</name>